<sequence>MAMEFIVEKIHEEIIKPSSPTPLHLKTSTLSLFDQVQPIAHVPLLFCYPNNGIAEGESRSHLLKKSLSETLTRFYPFAGRLSSSLSSMECNDEGVDYVETRVNCRLQDMLKEPDCESLAKLLGFPQMAATGPSPVIIVKVNFFECGGMAIGISFLHKVADVSTIKLFIKTWAAMARGSSDHAVPDFTTIPSLFPTISDFSVRSDDVPGQLREVAFRRLVFDASKIPMLKAQVASRDVPQPTRVEAVVALLWKCARAAATTNRAQTLDCETELQSLVKQLRDGMRDQFSESSMRKLQGNGAVFEILFIPSGSLLIQRDDLDLYMCSSWCGFELYESADFGWGKPRWVTVCIGRKKYNTSKPIPINFILMDSSDGKGIEARVELFEDEMVFFESNQELLAFASVNPCVKL</sequence>
<dbReference type="GO" id="GO:0016746">
    <property type="term" value="F:acyltransferase activity"/>
    <property type="evidence" value="ECO:0007669"/>
    <property type="project" value="UniProtKB-KW"/>
</dbReference>
<dbReference type="Gramene" id="OMO60389">
    <property type="protein sequence ID" value="OMO60389"/>
    <property type="gene ID" value="CCACVL1_24195"/>
</dbReference>
<reference evidence="5 6" key="1">
    <citation type="submission" date="2013-09" db="EMBL/GenBank/DDBJ databases">
        <title>Corchorus capsularis genome sequencing.</title>
        <authorList>
            <person name="Alam M."/>
            <person name="Haque M.S."/>
            <person name="Islam M.S."/>
            <person name="Emdad E.M."/>
            <person name="Islam M.M."/>
            <person name="Ahmed B."/>
            <person name="Halim A."/>
            <person name="Hossen Q.M.M."/>
            <person name="Hossain M.Z."/>
            <person name="Ahmed R."/>
            <person name="Khan M.M."/>
            <person name="Islam R."/>
            <person name="Rashid M.M."/>
            <person name="Khan S.A."/>
            <person name="Rahman M.S."/>
            <person name="Alam M."/>
        </authorList>
    </citation>
    <scope>NUCLEOTIDE SEQUENCE [LARGE SCALE GENOMIC DNA]</scope>
    <source>
        <strain evidence="6">cv. CVL-1</strain>
        <tissue evidence="5">Whole seedling</tissue>
    </source>
</reference>
<evidence type="ECO:0000313" key="6">
    <source>
        <dbReference type="Proteomes" id="UP000188268"/>
    </source>
</evidence>
<dbReference type="PANTHER" id="PTHR31623:SF88">
    <property type="entry name" value="ACYLSUGAR ACYLTRANSFERASE 3-LIKE"/>
    <property type="match status" value="1"/>
</dbReference>
<dbReference type="AlphaFoldDB" id="A0A1R3GQQ9"/>
<evidence type="ECO:0000313" key="5">
    <source>
        <dbReference type="EMBL" id="OMO60389.1"/>
    </source>
</evidence>
<accession>A0A1R3GQQ9</accession>
<keyword evidence="6" id="KW-1185">Reference proteome</keyword>
<dbReference type="PANTHER" id="PTHR31623">
    <property type="entry name" value="F21J9.9"/>
    <property type="match status" value="1"/>
</dbReference>
<dbReference type="Proteomes" id="UP000188268">
    <property type="component" value="Unassembled WGS sequence"/>
</dbReference>
<evidence type="ECO:0000256" key="1">
    <source>
        <dbReference type="ARBA" id="ARBA00004913"/>
    </source>
</evidence>
<evidence type="ECO:0000256" key="2">
    <source>
        <dbReference type="ARBA" id="ARBA00009861"/>
    </source>
</evidence>
<keyword evidence="3 5" id="KW-0808">Transferase</keyword>
<name>A0A1R3GQQ9_COCAP</name>
<proteinExistence type="inferred from homology"/>
<comment type="pathway">
    <text evidence="1">Alkaloid biosynthesis.</text>
</comment>
<evidence type="ECO:0000256" key="4">
    <source>
        <dbReference type="ARBA" id="ARBA00023315"/>
    </source>
</evidence>
<organism evidence="5 6">
    <name type="scientific">Corchorus capsularis</name>
    <name type="common">Jute</name>
    <dbReference type="NCBI Taxonomy" id="210143"/>
    <lineage>
        <taxon>Eukaryota</taxon>
        <taxon>Viridiplantae</taxon>
        <taxon>Streptophyta</taxon>
        <taxon>Embryophyta</taxon>
        <taxon>Tracheophyta</taxon>
        <taxon>Spermatophyta</taxon>
        <taxon>Magnoliopsida</taxon>
        <taxon>eudicotyledons</taxon>
        <taxon>Gunneridae</taxon>
        <taxon>Pentapetalae</taxon>
        <taxon>rosids</taxon>
        <taxon>malvids</taxon>
        <taxon>Malvales</taxon>
        <taxon>Malvaceae</taxon>
        <taxon>Grewioideae</taxon>
        <taxon>Apeibeae</taxon>
        <taxon>Corchorus</taxon>
    </lineage>
</organism>
<dbReference type="InterPro" id="IPR023213">
    <property type="entry name" value="CAT-like_dom_sf"/>
</dbReference>
<dbReference type="OrthoDB" id="1932220at2759"/>
<gene>
    <name evidence="5" type="ORF">CCACVL1_24195</name>
</gene>
<dbReference type="Gene3D" id="3.30.559.10">
    <property type="entry name" value="Chloramphenicol acetyltransferase-like domain"/>
    <property type="match status" value="2"/>
</dbReference>
<protein>
    <submittedName>
        <fullName evidence="5">Transferase</fullName>
    </submittedName>
</protein>
<dbReference type="Pfam" id="PF02458">
    <property type="entry name" value="Transferase"/>
    <property type="match status" value="2"/>
</dbReference>
<dbReference type="EMBL" id="AWWV01013703">
    <property type="protein sequence ID" value="OMO60389.1"/>
    <property type="molecule type" value="Genomic_DNA"/>
</dbReference>
<comment type="similarity">
    <text evidence="2">Belongs to the plant acyltransferase family.</text>
</comment>
<comment type="caution">
    <text evidence="5">The sequence shown here is derived from an EMBL/GenBank/DDBJ whole genome shotgun (WGS) entry which is preliminary data.</text>
</comment>
<evidence type="ECO:0000256" key="3">
    <source>
        <dbReference type="ARBA" id="ARBA00022679"/>
    </source>
</evidence>
<keyword evidence="4" id="KW-0012">Acyltransferase</keyword>